<comment type="subcellular location">
    <subcellularLocation>
        <location evidence="2">Periplasm</location>
    </subcellularLocation>
</comment>
<evidence type="ECO:0000256" key="5">
    <source>
        <dbReference type="ARBA" id="ARBA00022729"/>
    </source>
</evidence>
<keyword evidence="8" id="KW-0961">Cell wall biogenesis/degradation</keyword>
<gene>
    <name evidence="11" type="ORF">GEAM_2542</name>
</gene>
<evidence type="ECO:0000256" key="8">
    <source>
        <dbReference type="ARBA" id="ARBA00023316"/>
    </source>
</evidence>
<feature type="domain" description="MurNAc-LAA" evidence="10">
    <location>
        <begin position="125"/>
        <end position="281"/>
    </location>
</feature>
<dbReference type="CDD" id="cd02696">
    <property type="entry name" value="MurNAc-LAA"/>
    <property type="match status" value="1"/>
</dbReference>
<keyword evidence="6" id="KW-0574">Periplasm</keyword>
<dbReference type="RefSeq" id="WP_034792054.1">
    <property type="nucleotide sequence ID" value="NZ_JMPJ01000061.1"/>
</dbReference>
<organism evidence="11 12">
    <name type="scientific">Ewingella americana (strain ATCC 33852 / DSM 4580 / CCUG 14506 / JCM 5911 / LMG 7869 / NCTC 12157 / CDC 1468-78)</name>
    <dbReference type="NCBI Taxonomy" id="910964"/>
    <lineage>
        <taxon>Bacteria</taxon>
        <taxon>Pseudomonadati</taxon>
        <taxon>Pseudomonadota</taxon>
        <taxon>Gammaproteobacteria</taxon>
        <taxon>Enterobacterales</taxon>
        <taxon>Yersiniaceae</taxon>
        <taxon>Ewingella</taxon>
    </lineage>
</organism>
<evidence type="ECO:0000256" key="2">
    <source>
        <dbReference type="ARBA" id="ARBA00004418"/>
    </source>
</evidence>
<dbReference type="NCBIfam" id="NF007652">
    <property type="entry name" value="PRK10319.1"/>
    <property type="match status" value="1"/>
</dbReference>
<dbReference type="Gene3D" id="3.40.630.40">
    <property type="entry name" value="Zn-dependent exopeptidases"/>
    <property type="match status" value="1"/>
</dbReference>
<sequence>MLNPLNKFLHFQPLPASATRRQLLLSGLGLAFGVLGTRTAVAAQEQRHITKTAPAPKPANAKKLVMIDPGHGGIDSGAVGHEGSEEKHVVLEIANYVREILGSHSNIEVKLTRDSDHFIPLYQRVEIAHQHQADLFVSIHADGYTSPSASGASVFALSNRGASSAMARYMSKKENDADLVAGAKVAKEDTNYLQQVLFDLVQTDTIKNSLTLGHHVLERIRPIHHLHSQQTEQAAFAVLKSPSIPSILVETSFITNHHEEQLLSTTAFRKEIAQAISQGIVNFFSYFDATERKPR</sequence>
<comment type="caution">
    <text evidence="11">The sequence shown here is derived from an EMBL/GenBank/DDBJ whole genome shotgun (WGS) entry which is preliminary data.</text>
</comment>
<evidence type="ECO:0000313" key="11">
    <source>
        <dbReference type="EMBL" id="KFC80023.1"/>
    </source>
</evidence>
<dbReference type="eggNOG" id="COG0860">
    <property type="taxonomic scope" value="Bacteria"/>
</dbReference>
<proteinExistence type="inferred from homology"/>
<accession>A0A085G8H8</accession>
<dbReference type="InterPro" id="IPR002508">
    <property type="entry name" value="MurNAc-LAA_cat"/>
</dbReference>
<dbReference type="FunFam" id="3.40.630.40:FF:000002">
    <property type="entry name" value="N-acetylmuramoyl-L-alanine amidase AmiA"/>
    <property type="match status" value="1"/>
</dbReference>
<dbReference type="InterPro" id="IPR050695">
    <property type="entry name" value="N-acetylmuramoyl_amidase_3"/>
</dbReference>
<dbReference type="GeneID" id="78382762"/>
<comment type="catalytic activity">
    <reaction evidence="1">
        <text>Hydrolyzes the link between N-acetylmuramoyl residues and L-amino acid residues in certain cell-wall glycopeptides.</text>
        <dbReference type="EC" id="3.5.1.28"/>
    </reaction>
</comment>
<dbReference type="GO" id="GO:0009253">
    <property type="term" value="P:peptidoglycan catabolic process"/>
    <property type="evidence" value="ECO:0007669"/>
    <property type="project" value="InterPro"/>
</dbReference>
<dbReference type="PANTHER" id="PTHR30404">
    <property type="entry name" value="N-ACETYLMURAMOYL-L-ALANINE AMIDASE"/>
    <property type="match status" value="1"/>
</dbReference>
<dbReference type="AlphaFoldDB" id="A0A085G8H8"/>
<dbReference type="PANTHER" id="PTHR30404:SF2">
    <property type="entry name" value="N-ACETYLMURAMOYL-L-ALANINE AMIDASE AMIA"/>
    <property type="match status" value="1"/>
</dbReference>
<dbReference type="SUPFAM" id="SSF53187">
    <property type="entry name" value="Zn-dependent exopeptidases"/>
    <property type="match status" value="1"/>
</dbReference>
<dbReference type="GO" id="GO:0008745">
    <property type="term" value="F:N-acetylmuramoyl-L-alanine amidase activity"/>
    <property type="evidence" value="ECO:0007669"/>
    <property type="project" value="UniProtKB-EC"/>
</dbReference>
<dbReference type="GO" id="GO:0030288">
    <property type="term" value="C:outer membrane-bounded periplasmic space"/>
    <property type="evidence" value="ECO:0007669"/>
    <property type="project" value="TreeGrafter"/>
</dbReference>
<name>A0A085G8H8_EWIA3</name>
<keyword evidence="12" id="KW-1185">Reference proteome</keyword>
<keyword evidence="5" id="KW-0732">Signal</keyword>
<reference evidence="11 12" key="1">
    <citation type="submission" date="2014-05" db="EMBL/GenBank/DDBJ databases">
        <title>ATOL: Assembling a taxonomically balanced genome-scale reconstruction of the evolutionary history of the Enterobacteriaceae.</title>
        <authorList>
            <person name="Plunkett G.III."/>
            <person name="Neeno-Eckwall E.C."/>
            <person name="Glasner J.D."/>
            <person name="Perna N.T."/>
        </authorList>
    </citation>
    <scope>NUCLEOTIDE SEQUENCE [LARGE SCALE GENOMIC DNA]</scope>
    <source>
        <strain evidence="11 12">ATCC 33852</strain>
    </source>
</reference>
<dbReference type="GO" id="GO:0071555">
    <property type="term" value="P:cell wall organization"/>
    <property type="evidence" value="ECO:0007669"/>
    <property type="project" value="UniProtKB-KW"/>
</dbReference>
<dbReference type="EC" id="3.5.1.28" evidence="4"/>
<evidence type="ECO:0000256" key="9">
    <source>
        <dbReference type="ARBA" id="ARBA00074579"/>
    </source>
</evidence>
<evidence type="ECO:0000256" key="3">
    <source>
        <dbReference type="ARBA" id="ARBA00010860"/>
    </source>
</evidence>
<evidence type="ECO:0000313" key="12">
    <source>
        <dbReference type="Proteomes" id="UP000028640"/>
    </source>
</evidence>
<dbReference type="STRING" id="910964.GEAM_2542"/>
<keyword evidence="7 11" id="KW-0378">Hydrolase</keyword>
<dbReference type="SMART" id="SM00646">
    <property type="entry name" value="Ami_3"/>
    <property type="match status" value="1"/>
</dbReference>
<evidence type="ECO:0000256" key="1">
    <source>
        <dbReference type="ARBA" id="ARBA00001561"/>
    </source>
</evidence>
<dbReference type="Proteomes" id="UP000028640">
    <property type="component" value="Unassembled WGS sequence"/>
</dbReference>
<protein>
    <recommendedName>
        <fullName evidence="9">N-acetylmuramoyl-L-alanine amidase AmiA</fullName>
        <ecNumber evidence="4">3.5.1.28</ecNumber>
    </recommendedName>
</protein>
<evidence type="ECO:0000256" key="4">
    <source>
        <dbReference type="ARBA" id="ARBA00011901"/>
    </source>
</evidence>
<dbReference type="Pfam" id="PF01520">
    <property type="entry name" value="Amidase_3"/>
    <property type="match status" value="1"/>
</dbReference>
<evidence type="ECO:0000256" key="7">
    <source>
        <dbReference type="ARBA" id="ARBA00022801"/>
    </source>
</evidence>
<dbReference type="EMBL" id="JMPJ01000061">
    <property type="protein sequence ID" value="KFC80023.1"/>
    <property type="molecule type" value="Genomic_DNA"/>
</dbReference>
<comment type="similarity">
    <text evidence="3">Belongs to the N-acetylmuramoyl-L-alanine amidase 3 family.</text>
</comment>
<dbReference type="OrthoDB" id="9806267at2"/>
<evidence type="ECO:0000256" key="6">
    <source>
        <dbReference type="ARBA" id="ARBA00022764"/>
    </source>
</evidence>
<evidence type="ECO:0000259" key="10">
    <source>
        <dbReference type="SMART" id="SM00646"/>
    </source>
</evidence>